<dbReference type="AlphaFoldDB" id="A0A1J5SXL9"/>
<sequence length="111" mass="12513">MNIKLSNKEIGNLLNTAARQLDRSTLNELHTARQQALQNQRVASPVWVSQNGLLHGQLQLSTRALNWIIVGVVASLLVINLTYWEHTYERDHSDIDIAILTDDLPVDAFVD</sequence>
<dbReference type="Pfam" id="PF12279">
    <property type="entry name" value="DUF3619"/>
    <property type="match status" value="1"/>
</dbReference>
<name>A0A1J5SXL9_9ZZZZ</name>
<keyword evidence="1" id="KW-0812">Transmembrane</keyword>
<organism evidence="2">
    <name type="scientific">mine drainage metagenome</name>
    <dbReference type="NCBI Taxonomy" id="410659"/>
    <lineage>
        <taxon>unclassified sequences</taxon>
        <taxon>metagenomes</taxon>
        <taxon>ecological metagenomes</taxon>
    </lineage>
</organism>
<evidence type="ECO:0000313" key="2">
    <source>
        <dbReference type="EMBL" id="OIR04774.1"/>
    </source>
</evidence>
<accession>A0A1J5SXL9</accession>
<protein>
    <recommendedName>
        <fullName evidence="3">DUF3619 family protein</fullName>
    </recommendedName>
</protein>
<comment type="caution">
    <text evidence="2">The sequence shown here is derived from an EMBL/GenBank/DDBJ whole genome shotgun (WGS) entry which is preliminary data.</text>
</comment>
<reference evidence="2" key="1">
    <citation type="submission" date="2016-10" db="EMBL/GenBank/DDBJ databases">
        <title>Sequence of Gallionella enrichment culture.</title>
        <authorList>
            <person name="Poehlein A."/>
            <person name="Muehling M."/>
            <person name="Daniel R."/>
        </authorList>
    </citation>
    <scope>NUCLEOTIDE SEQUENCE</scope>
</reference>
<proteinExistence type="predicted"/>
<evidence type="ECO:0008006" key="3">
    <source>
        <dbReference type="Google" id="ProtNLM"/>
    </source>
</evidence>
<gene>
    <name evidence="2" type="ORF">GALL_131600</name>
</gene>
<dbReference type="EMBL" id="MLJW01000055">
    <property type="protein sequence ID" value="OIR04774.1"/>
    <property type="molecule type" value="Genomic_DNA"/>
</dbReference>
<keyword evidence="1" id="KW-1133">Transmembrane helix</keyword>
<keyword evidence="1" id="KW-0472">Membrane</keyword>
<feature type="transmembrane region" description="Helical" evidence="1">
    <location>
        <begin position="64"/>
        <end position="84"/>
    </location>
</feature>
<evidence type="ECO:0000256" key="1">
    <source>
        <dbReference type="SAM" id="Phobius"/>
    </source>
</evidence>
<dbReference type="InterPro" id="IPR022064">
    <property type="entry name" value="DUF3619"/>
</dbReference>